<dbReference type="EMBL" id="ML979024">
    <property type="protein sequence ID" value="KAF1922511.1"/>
    <property type="molecule type" value="Genomic_DNA"/>
</dbReference>
<dbReference type="OrthoDB" id="3524701at2759"/>
<gene>
    <name evidence="1" type="ORF">M421DRAFT_355233</name>
</gene>
<protein>
    <submittedName>
        <fullName evidence="1">Uncharacterized protein</fullName>
    </submittedName>
</protein>
<organism evidence="1 2">
    <name type="scientific">Didymella exigua CBS 183.55</name>
    <dbReference type="NCBI Taxonomy" id="1150837"/>
    <lineage>
        <taxon>Eukaryota</taxon>
        <taxon>Fungi</taxon>
        <taxon>Dikarya</taxon>
        <taxon>Ascomycota</taxon>
        <taxon>Pezizomycotina</taxon>
        <taxon>Dothideomycetes</taxon>
        <taxon>Pleosporomycetidae</taxon>
        <taxon>Pleosporales</taxon>
        <taxon>Pleosporineae</taxon>
        <taxon>Didymellaceae</taxon>
        <taxon>Didymella</taxon>
    </lineage>
</organism>
<proteinExistence type="predicted"/>
<dbReference type="RefSeq" id="XP_033442764.1">
    <property type="nucleotide sequence ID" value="XM_033589607.1"/>
</dbReference>
<evidence type="ECO:0000313" key="1">
    <source>
        <dbReference type="EMBL" id="KAF1922511.1"/>
    </source>
</evidence>
<keyword evidence="2" id="KW-1185">Reference proteome</keyword>
<dbReference type="GeneID" id="54347255"/>
<accession>A0A6A5R381</accession>
<dbReference type="Proteomes" id="UP000800082">
    <property type="component" value="Unassembled WGS sequence"/>
</dbReference>
<reference evidence="1" key="1">
    <citation type="journal article" date="2020" name="Stud. Mycol.">
        <title>101 Dothideomycetes genomes: a test case for predicting lifestyles and emergence of pathogens.</title>
        <authorList>
            <person name="Haridas S."/>
            <person name="Albert R."/>
            <person name="Binder M."/>
            <person name="Bloem J."/>
            <person name="Labutti K."/>
            <person name="Salamov A."/>
            <person name="Andreopoulos B."/>
            <person name="Baker S."/>
            <person name="Barry K."/>
            <person name="Bills G."/>
            <person name="Bluhm B."/>
            <person name="Cannon C."/>
            <person name="Castanera R."/>
            <person name="Culley D."/>
            <person name="Daum C."/>
            <person name="Ezra D."/>
            <person name="Gonzalez J."/>
            <person name="Henrissat B."/>
            <person name="Kuo A."/>
            <person name="Liang C."/>
            <person name="Lipzen A."/>
            <person name="Lutzoni F."/>
            <person name="Magnuson J."/>
            <person name="Mondo S."/>
            <person name="Nolan M."/>
            <person name="Ohm R."/>
            <person name="Pangilinan J."/>
            <person name="Park H.-J."/>
            <person name="Ramirez L."/>
            <person name="Alfaro M."/>
            <person name="Sun H."/>
            <person name="Tritt A."/>
            <person name="Yoshinaga Y."/>
            <person name="Zwiers L.-H."/>
            <person name="Turgeon B."/>
            <person name="Goodwin S."/>
            <person name="Spatafora J."/>
            <person name="Crous P."/>
            <person name="Grigoriev I."/>
        </authorList>
    </citation>
    <scope>NUCLEOTIDE SEQUENCE</scope>
    <source>
        <strain evidence="1">CBS 183.55</strain>
    </source>
</reference>
<dbReference type="AlphaFoldDB" id="A0A6A5R381"/>
<name>A0A6A5R381_9PLEO</name>
<sequence length="59" mass="6608">MYNDSVQNVKSELQRLEIATGSIHLIPSNHQDENFIGLSSKTPWYTNATLIAALDEVFS</sequence>
<evidence type="ECO:0000313" key="2">
    <source>
        <dbReference type="Proteomes" id="UP000800082"/>
    </source>
</evidence>